<evidence type="ECO:0000313" key="2">
    <source>
        <dbReference type="EMBL" id="GES79122.1"/>
    </source>
</evidence>
<dbReference type="AlphaFoldDB" id="A0A8H3L092"/>
<keyword evidence="1" id="KW-0812">Transmembrane</keyword>
<organism evidence="2 3">
    <name type="scientific">Rhizophagus clarus</name>
    <dbReference type="NCBI Taxonomy" id="94130"/>
    <lineage>
        <taxon>Eukaryota</taxon>
        <taxon>Fungi</taxon>
        <taxon>Fungi incertae sedis</taxon>
        <taxon>Mucoromycota</taxon>
        <taxon>Glomeromycotina</taxon>
        <taxon>Glomeromycetes</taxon>
        <taxon>Glomerales</taxon>
        <taxon>Glomeraceae</taxon>
        <taxon>Rhizophagus</taxon>
    </lineage>
</organism>
<dbReference type="EMBL" id="BLAL01000043">
    <property type="protein sequence ID" value="GES79122.1"/>
    <property type="molecule type" value="Genomic_DNA"/>
</dbReference>
<name>A0A8H3L092_9GLOM</name>
<protein>
    <submittedName>
        <fullName evidence="2">Uncharacterized protein</fullName>
    </submittedName>
</protein>
<keyword evidence="1" id="KW-1133">Transmembrane helix</keyword>
<gene>
    <name evidence="2" type="ORF">RCL2_000643500</name>
</gene>
<evidence type="ECO:0000256" key="1">
    <source>
        <dbReference type="SAM" id="Phobius"/>
    </source>
</evidence>
<sequence>MIVYNYIMDLSMIQRRDFNDNQSNETRPTSENKKFVLIHLSIILSVLISLMLIGVLLYIYRRKLQNSFSKNLNRIVHVSHITHLKNPDDGVFNSLDYYTNDYEESCQTSPEPEINITNYSDIPYSSMSRENRNYFIYGKSSRIRSDINNLNRSNTNDVMNSGKRYVFSNNSQFNSIKSNNGNILNLRLLNSISRPKITANQISSPVTTPSESIYDNGKANSLASTTIRVIPPIPTFSSNNYTQPKEILRGPQMIPVTNENDLIHEFPNSVVNDTSAATITTATVTTGASEADSSNYKPILSFISKLRKNSSSSADNGLTKEGFKGDDSNRIIVNSTTEVVDLDLFPIEEFYDLSSQDDSYARLSRETNIFDKHPEQYNHN</sequence>
<evidence type="ECO:0000313" key="3">
    <source>
        <dbReference type="Proteomes" id="UP000615446"/>
    </source>
</evidence>
<feature type="transmembrane region" description="Helical" evidence="1">
    <location>
        <begin position="36"/>
        <end position="60"/>
    </location>
</feature>
<reference evidence="2" key="1">
    <citation type="submission" date="2019-10" db="EMBL/GenBank/DDBJ databases">
        <title>Conservation and host-specific expression of non-tandemly repeated heterogenous ribosome RNA gene in arbuscular mycorrhizal fungi.</title>
        <authorList>
            <person name="Maeda T."/>
            <person name="Kobayashi Y."/>
            <person name="Nakagawa T."/>
            <person name="Ezawa T."/>
            <person name="Yamaguchi K."/>
            <person name="Bino T."/>
            <person name="Nishimoto Y."/>
            <person name="Shigenobu S."/>
            <person name="Kawaguchi M."/>
        </authorList>
    </citation>
    <scope>NUCLEOTIDE SEQUENCE</scope>
    <source>
        <strain evidence="2">HR1</strain>
    </source>
</reference>
<dbReference type="Proteomes" id="UP000615446">
    <property type="component" value="Unassembled WGS sequence"/>
</dbReference>
<keyword evidence="1" id="KW-0472">Membrane</keyword>
<dbReference type="OrthoDB" id="2386229at2759"/>
<proteinExistence type="predicted"/>
<accession>A0A8H3L092</accession>
<comment type="caution">
    <text evidence="2">The sequence shown here is derived from an EMBL/GenBank/DDBJ whole genome shotgun (WGS) entry which is preliminary data.</text>
</comment>